<comment type="caution">
    <text evidence="1">The sequence shown here is derived from an EMBL/GenBank/DDBJ whole genome shotgun (WGS) entry which is preliminary data.</text>
</comment>
<proteinExistence type="predicted"/>
<organism evidence="1 2">
    <name type="scientific">Mycoplasma wenyonii</name>
    <dbReference type="NCBI Taxonomy" id="65123"/>
    <lineage>
        <taxon>Bacteria</taxon>
        <taxon>Bacillati</taxon>
        <taxon>Mycoplasmatota</taxon>
        <taxon>Mollicutes</taxon>
        <taxon>Mycoplasmataceae</taxon>
        <taxon>Mycoplasma</taxon>
    </lineage>
</organism>
<reference evidence="2" key="1">
    <citation type="submission" date="2018-06" db="EMBL/GenBank/DDBJ databases">
        <authorList>
            <person name="Martinez Ocampo F."/>
            <person name="Quiroz Castaneda R.E."/>
            <person name="Rojas Lopez X."/>
        </authorList>
    </citation>
    <scope>NUCLEOTIDE SEQUENCE [LARGE SCALE GENOMIC DNA]</scope>
    <source>
        <strain evidence="2">INIFAP02</strain>
    </source>
</reference>
<evidence type="ECO:0000313" key="1">
    <source>
        <dbReference type="EMBL" id="RAO94953.1"/>
    </source>
</evidence>
<protein>
    <submittedName>
        <fullName evidence="1">Uncharacterized protein</fullName>
    </submittedName>
</protein>
<sequence length="109" mass="12427">MCVRKDGKPEPTFFYYDRSQEKSKRIKQVETISGGSSGRYSRTVTIEYEGGSKPLYYAPPQWNRYWKGKKIKPESQCKVTKGSATSFNTLTCNLESSSNAWTQEIPAIL</sequence>
<keyword evidence="2" id="KW-1185">Reference proteome</keyword>
<dbReference type="AlphaFoldDB" id="A0A328PIP6"/>
<dbReference type="Proteomes" id="UP000249762">
    <property type="component" value="Unassembled WGS sequence"/>
</dbReference>
<name>A0A328PIP6_9MOLU</name>
<dbReference type="OrthoDB" id="9943673at2"/>
<evidence type="ECO:0000313" key="2">
    <source>
        <dbReference type="Proteomes" id="UP000249762"/>
    </source>
</evidence>
<accession>A0A328PIP6</accession>
<dbReference type="RefSeq" id="WP_112665577.1">
    <property type="nucleotide sequence ID" value="NZ_QKVO01000009.1"/>
</dbReference>
<dbReference type="EMBL" id="QKVO01000009">
    <property type="protein sequence ID" value="RAO94953.1"/>
    <property type="molecule type" value="Genomic_DNA"/>
</dbReference>
<gene>
    <name evidence="1" type="ORF">DNK47_02305</name>
</gene>